<organism evidence="5 6">
    <name type="scientific">Pristionchus mayeri</name>
    <dbReference type="NCBI Taxonomy" id="1317129"/>
    <lineage>
        <taxon>Eukaryota</taxon>
        <taxon>Metazoa</taxon>
        <taxon>Ecdysozoa</taxon>
        <taxon>Nematoda</taxon>
        <taxon>Chromadorea</taxon>
        <taxon>Rhabditida</taxon>
        <taxon>Rhabditina</taxon>
        <taxon>Diplogasteromorpha</taxon>
        <taxon>Diplogasteroidea</taxon>
        <taxon>Neodiplogasteridae</taxon>
        <taxon>Pristionchus</taxon>
    </lineage>
</organism>
<dbReference type="GO" id="GO:0005524">
    <property type="term" value="F:ATP binding"/>
    <property type="evidence" value="ECO:0007669"/>
    <property type="project" value="UniProtKB-KW"/>
</dbReference>
<comment type="caution">
    <text evidence="5">The sequence shown here is derived from an EMBL/GenBank/DDBJ whole genome shotgun (WGS) entry which is preliminary data.</text>
</comment>
<accession>A0AAN5DBT3</accession>
<dbReference type="Gene3D" id="1.20.1320.30">
    <property type="match status" value="1"/>
</dbReference>
<dbReference type="InterPro" id="IPR001650">
    <property type="entry name" value="Helicase_C-like"/>
</dbReference>
<feature type="domain" description="Helicase C-terminal" evidence="4">
    <location>
        <begin position="434"/>
        <end position="542"/>
    </location>
</feature>
<dbReference type="InterPro" id="IPR003593">
    <property type="entry name" value="AAA+_ATPase"/>
</dbReference>
<dbReference type="SMART" id="SM00490">
    <property type="entry name" value="HELICc"/>
    <property type="match status" value="1"/>
</dbReference>
<sequence length="542" mass="61374">MFLLPDYACKMVERDAIVKSLTNTDVTEEANNEVITKFRDPEEFERQKDAPFLEIESQIPELRQYQKELIKEADAGKNTVIVAPTGSGKTVVAAYIIRQHIESRRDEGQGARVALVAPTVPLVEQHGRELYRCLKDVAYMDYLHGNFQLSETDRINSLLSNNLVILTPQLLINCLQSVRSEGRLFVADFSLLILDECHHTCENHPYAQLMTLVRSAKNAAKENNGDIPQIVGMTASLGIGKNGLKDVNNGVGHVKRLMANMGATCISTVVNHTEELERHVNRPTDQMDEISRPPLKDCPFTQKILECIDELRSFITKSLDPSEISKFDWKVTFQSLKEIQSGNSPRFKGTLNHIKQFLENKMLDGRVRSQLIDAVDMILAYLKTLDMNDLLPASKALSHMCDEMKKKMSENNEYLNKFREKYRIELKRLEGYEEDKRMLAKLREEVLSMRGDSRCIVFVETREVCKHLADYIQGILPTGNNCGYIMSTSKGNSLINQSSSEQMKTLNDFKEGRISVIVATSVANEGIDVPQCNLIIKYNMTG</sequence>
<dbReference type="GO" id="GO:0005737">
    <property type="term" value="C:cytoplasm"/>
    <property type="evidence" value="ECO:0007669"/>
    <property type="project" value="TreeGrafter"/>
</dbReference>
<dbReference type="Proteomes" id="UP001328107">
    <property type="component" value="Unassembled WGS sequence"/>
</dbReference>
<evidence type="ECO:0000259" key="3">
    <source>
        <dbReference type="PROSITE" id="PS51192"/>
    </source>
</evidence>
<dbReference type="InterPro" id="IPR011545">
    <property type="entry name" value="DEAD/DEAH_box_helicase_dom"/>
</dbReference>
<evidence type="ECO:0000313" key="6">
    <source>
        <dbReference type="Proteomes" id="UP001328107"/>
    </source>
</evidence>
<name>A0AAN5DBT3_9BILA</name>
<dbReference type="SUPFAM" id="SSF52540">
    <property type="entry name" value="P-loop containing nucleoside triphosphate hydrolases"/>
    <property type="match status" value="2"/>
</dbReference>
<dbReference type="PANTHER" id="PTHR14074">
    <property type="entry name" value="HELICASE WITH DEATH DOMAIN-RELATED"/>
    <property type="match status" value="1"/>
</dbReference>
<dbReference type="EMBL" id="BTRK01000006">
    <property type="protein sequence ID" value="GMR60161.1"/>
    <property type="molecule type" value="Genomic_DNA"/>
</dbReference>
<reference evidence="6" key="1">
    <citation type="submission" date="2022-10" db="EMBL/GenBank/DDBJ databases">
        <title>Genome assembly of Pristionchus species.</title>
        <authorList>
            <person name="Yoshida K."/>
            <person name="Sommer R.J."/>
        </authorList>
    </citation>
    <scope>NUCLEOTIDE SEQUENCE [LARGE SCALE GENOMIC DNA]</scope>
    <source>
        <strain evidence="6">RS5460</strain>
    </source>
</reference>
<dbReference type="InterPro" id="IPR014001">
    <property type="entry name" value="Helicase_ATP-bd"/>
</dbReference>
<dbReference type="Pfam" id="PF00271">
    <property type="entry name" value="Helicase_C"/>
    <property type="match status" value="1"/>
</dbReference>
<gene>
    <name evidence="5" type="ORF">PMAYCL1PPCAC_30356</name>
</gene>
<keyword evidence="2" id="KW-0067">ATP-binding</keyword>
<dbReference type="InterPro" id="IPR051363">
    <property type="entry name" value="RLR_Helicase"/>
</dbReference>
<feature type="non-terminal residue" evidence="5">
    <location>
        <position position="542"/>
    </location>
</feature>
<evidence type="ECO:0000256" key="2">
    <source>
        <dbReference type="ARBA" id="ARBA00022840"/>
    </source>
</evidence>
<dbReference type="GO" id="GO:0003676">
    <property type="term" value="F:nucleic acid binding"/>
    <property type="evidence" value="ECO:0007669"/>
    <property type="project" value="InterPro"/>
</dbReference>
<protein>
    <recommendedName>
        <fullName evidence="7">Helicase</fullName>
    </recommendedName>
</protein>
<evidence type="ECO:0000259" key="4">
    <source>
        <dbReference type="PROSITE" id="PS51194"/>
    </source>
</evidence>
<proteinExistence type="predicted"/>
<dbReference type="Gene3D" id="3.40.50.300">
    <property type="entry name" value="P-loop containing nucleotide triphosphate hydrolases"/>
    <property type="match status" value="2"/>
</dbReference>
<dbReference type="PROSITE" id="PS51192">
    <property type="entry name" value="HELICASE_ATP_BIND_1"/>
    <property type="match status" value="1"/>
</dbReference>
<keyword evidence="1" id="KW-0547">Nucleotide-binding</keyword>
<feature type="domain" description="Helicase ATP-binding" evidence="3">
    <location>
        <begin position="70"/>
        <end position="255"/>
    </location>
</feature>
<dbReference type="Pfam" id="PF00270">
    <property type="entry name" value="DEAD"/>
    <property type="match status" value="1"/>
</dbReference>
<dbReference type="SMART" id="SM00487">
    <property type="entry name" value="DEXDc"/>
    <property type="match status" value="1"/>
</dbReference>
<dbReference type="InterPro" id="IPR027417">
    <property type="entry name" value="P-loop_NTPase"/>
</dbReference>
<dbReference type="PROSITE" id="PS51194">
    <property type="entry name" value="HELICASE_CTER"/>
    <property type="match status" value="1"/>
</dbReference>
<dbReference type="SMART" id="SM00382">
    <property type="entry name" value="AAA"/>
    <property type="match status" value="1"/>
</dbReference>
<evidence type="ECO:0000256" key="1">
    <source>
        <dbReference type="ARBA" id="ARBA00022741"/>
    </source>
</evidence>
<evidence type="ECO:0008006" key="7">
    <source>
        <dbReference type="Google" id="ProtNLM"/>
    </source>
</evidence>
<dbReference type="AlphaFoldDB" id="A0AAN5DBT3"/>
<evidence type="ECO:0000313" key="5">
    <source>
        <dbReference type="EMBL" id="GMR60161.1"/>
    </source>
</evidence>
<dbReference type="PANTHER" id="PTHR14074:SF16">
    <property type="entry name" value="ANTIVIRAL INNATE IMMUNE RESPONSE RECEPTOR RIG-I"/>
    <property type="match status" value="1"/>
</dbReference>
<keyword evidence="6" id="KW-1185">Reference proteome</keyword>